<evidence type="ECO:0000256" key="3">
    <source>
        <dbReference type="ARBA" id="ARBA00022741"/>
    </source>
</evidence>
<protein>
    <recommendedName>
        <fullName evidence="1">non-specific serine/threonine protein kinase</fullName>
        <ecNumber evidence="1">2.7.11.1</ecNumber>
    </recommendedName>
</protein>
<evidence type="ECO:0000256" key="8">
    <source>
        <dbReference type="SAM" id="Phobius"/>
    </source>
</evidence>
<dbReference type="GO" id="GO:0005524">
    <property type="term" value="F:ATP binding"/>
    <property type="evidence" value="ECO:0007669"/>
    <property type="project" value="UniProtKB-UniRule"/>
</dbReference>
<evidence type="ECO:0000256" key="5">
    <source>
        <dbReference type="ARBA" id="ARBA00022840"/>
    </source>
</evidence>
<feature type="binding site" evidence="6">
    <location>
        <position position="44"/>
    </location>
    <ligand>
        <name>ATP</name>
        <dbReference type="ChEBI" id="CHEBI:30616"/>
    </ligand>
</feature>
<name>A0A8J3N933_9CHLR</name>
<dbReference type="Pfam" id="PF00069">
    <property type="entry name" value="Pkinase"/>
    <property type="match status" value="1"/>
</dbReference>
<dbReference type="PROSITE" id="PS00107">
    <property type="entry name" value="PROTEIN_KINASE_ATP"/>
    <property type="match status" value="1"/>
</dbReference>
<dbReference type="Proteomes" id="UP000597444">
    <property type="component" value="Unassembled WGS sequence"/>
</dbReference>
<evidence type="ECO:0000256" key="2">
    <source>
        <dbReference type="ARBA" id="ARBA00022679"/>
    </source>
</evidence>
<dbReference type="Gene3D" id="3.30.200.20">
    <property type="entry name" value="Phosphorylase Kinase, domain 1"/>
    <property type="match status" value="1"/>
</dbReference>
<keyword evidence="8" id="KW-1133">Transmembrane helix</keyword>
<dbReference type="GO" id="GO:0004674">
    <property type="term" value="F:protein serine/threonine kinase activity"/>
    <property type="evidence" value="ECO:0007669"/>
    <property type="project" value="UniProtKB-EC"/>
</dbReference>
<keyword evidence="3 6" id="KW-0547">Nucleotide-binding</keyword>
<dbReference type="InterPro" id="IPR008271">
    <property type="entry name" value="Ser/Thr_kinase_AS"/>
</dbReference>
<evidence type="ECO:0000313" key="11">
    <source>
        <dbReference type="Proteomes" id="UP000597444"/>
    </source>
</evidence>
<feature type="compositionally biased region" description="Polar residues" evidence="7">
    <location>
        <begin position="346"/>
        <end position="360"/>
    </location>
</feature>
<evidence type="ECO:0000256" key="6">
    <source>
        <dbReference type="PROSITE-ProRule" id="PRU10141"/>
    </source>
</evidence>
<dbReference type="PROSITE" id="PS50011">
    <property type="entry name" value="PROTEIN_KINASE_DOM"/>
    <property type="match status" value="1"/>
</dbReference>
<dbReference type="CDD" id="cd14014">
    <property type="entry name" value="STKc_PknB_like"/>
    <property type="match status" value="1"/>
</dbReference>
<keyword evidence="8" id="KW-0472">Membrane</keyword>
<proteinExistence type="predicted"/>
<dbReference type="PROSITE" id="PS00108">
    <property type="entry name" value="PROTEIN_KINASE_ST"/>
    <property type="match status" value="1"/>
</dbReference>
<feature type="domain" description="Protein kinase" evidence="9">
    <location>
        <begin position="15"/>
        <end position="276"/>
    </location>
</feature>
<dbReference type="InterPro" id="IPR011009">
    <property type="entry name" value="Kinase-like_dom_sf"/>
</dbReference>
<dbReference type="PANTHER" id="PTHR43289">
    <property type="entry name" value="MITOGEN-ACTIVATED PROTEIN KINASE KINASE KINASE 20-RELATED"/>
    <property type="match status" value="1"/>
</dbReference>
<evidence type="ECO:0000313" key="10">
    <source>
        <dbReference type="EMBL" id="GHP00166.1"/>
    </source>
</evidence>
<dbReference type="SMART" id="SM00220">
    <property type="entry name" value="S_TKc"/>
    <property type="match status" value="1"/>
</dbReference>
<keyword evidence="5 6" id="KW-0067">ATP-binding</keyword>
<dbReference type="AlphaFoldDB" id="A0A8J3N933"/>
<keyword evidence="8" id="KW-0812">Transmembrane</keyword>
<sequence length="709" mass="75661">MVLSQDWSGQQIGDYRLLRRLGGGSFGEVYQAEDLREHGLVAVKLIKAPLTGREDLKAFLNEARSIRLKHPHIVPLLDFGLSSHDLPFLVMEYVAGGTLRDRYPKGRSVPLDMVVDLTAQLASALQYAHDRHLVHRDVKPENMLCRTDGTVLLSDFGIASVAHASSSASAYQDFGGTLPYMAPEQHTGKPRPASDQYALAVVVYEWLAGVRPFQGTVPELVSQHLHAPPPRLLDQVSTLPPEVEQVVFKALSKQLQERFARVEDFAVALQVASQWHIAPPKPTSSSPELPVPSERKQPMPNQATERDLARGGLFPSVASSPPPFAKTSADQPMPEEVPPTIPSEAATVTSEGVPDSTTPLSPDPVPRPIQHRRARSRRVLFAFGLVLLVALSGSGLWYFGSLAQRTPPGASSAMLPPSTPDVASDLSLVVNANGSLVRGFGNVSEAGHRDPGGYEITFNRDLSHCAYIATIGDPANALVYNPGLVFTAGGHSSNRGVYVETKNLGGGLTNFPFHLSVSCQGPYAVVDANGSLVRGANVSTVNHLSTGRYEVTFNRDVSHCAYIATIGDPANALVSNPGLVYTAGGHGGNEGVYVETKNLGGGLTNFPFHLSVSCQGPYAVVDANGSLVRGSTGSAVTHRGPGAYEITFNQDVSHCAYVATIGDPSNALVYNPGLVFTAGGHSSNREVYVETKNLGGGLTDFPFHLHVSC</sequence>
<feature type="region of interest" description="Disordered" evidence="7">
    <location>
        <begin position="277"/>
        <end position="369"/>
    </location>
</feature>
<dbReference type="SUPFAM" id="SSF56112">
    <property type="entry name" value="Protein kinase-like (PK-like)"/>
    <property type="match status" value="1"/>
</dbReference>
<evidence type="ECO:0000259" key="9">
    <source>
        <dbReference type="PROSITE" id="PS50011"/>
    </source>
</evidence>
<comment type="caution">
    <text evidence="10">The sequence shown here is derived from an EMBL/GenBank/DDBJ whole genome shotgun (WGS) entry which is preliminary data.</text>
</comment>
<gene>
    <name evidence="10" type="ORF">KSF_102130</name>
</gene>
<dbReference type="Gene3D" id="1.10.510.10">
    <property type="entry name" value="Transferase(Phosphotransferase) domain 1"/>
    <property type="match status" value="1"/>
</dbReference>
<accession>A0A8J3N933</accession>
<dbReference type="InterPro" id="IPR000719">
    <property type="entry name" value="Prot_kinase_dom"/>
</dbReference>
<dbReference type="EMBL" id="BNJK01000002">
    <property type="protein sequence ID" value="GHP00166.1"/>
    <property type="molecule type" value="Genomic_DNA"/>
</dbReference>
<keyword evidence="11" id="KW-1185">Reference proteome</keyword>
<evidence type="ECO:0000256" key="7">
    <source>
        <dbReference type="SAM" id="MobiDB-lite"/>
    </source>
</evidence>
<evidence type="ECO:0000256" key="1">
    <source>
        <dbReference type="ARBA" id="ARBA00012513"/>
    </source>
</evidence>
<dbReference type="EC" id="2.7.11.1" evidence="1"/>
<feature type="transmembrane region" description="Helical" evidence="8">
    <location>
        <begin position="379"/>
        <end position="399"/>
    </location>
</feature>
<keyword evidence="2" id="KW-0808">Transferase</keyword>
<reference evidence="10" key="1">
    <citation type="submission" date="2020-10" db="EMBL/GenBank/DDBJ databases">
        <title>Taxonomic study of unclassified bacteria belonging to the class Ktedonobacteria.</title>
        <authorList>
            <person name="Yabe S."/>
            <person name="Wang C.M."/>
            <person name="Zheng Y."/>
            <person name="Sakai Y."/>
            <person name="Cavaletti L."/>
            <person name="Monciardini P."/>
            <person name="Donadio S."/>
        </authorList>
    </citation>
    <scope>NUCLEOTIDE SEQUENCE</scope>
    <source>
        <strain evidence="10">ID150040</strain>
    </source>
</reference>
<dbReference type="InterPro" id="IPR017441">
    <property type="entry name" value="Protein_kinase_ATP_BS"/>
</dbReference>
<organism evidence="10 11">
    <name type="scientific">Reticulibacter mediterranei</name>
    <dbReference type="NCBI Taxonomy" id="2778369"/>
    <lineage>
        <taxon>Bacteria</taxon>
        <taxon>Bacillati</taxon>
        <taxon>Chloroflexota</taxon>
        <taxon>Ktedonobacteria</taxon>
        <taxon>Ktedonobacterales</taxon>
        <taxon>Reticulibacteraceae</taxon>
        <taxon>Reticulibacter</taxon>
    </lineage>
</organism>
<dbReference type="RefSeq" id="WP_220210742.1">
    <property type="nucleotide sequence ID" value="NZ_BNJK01000002.1"/>
</dbReference>
<keyword evidence="4" id="KW-0418">Kinase</keyword>
<dbReference type="PANTHER" id="PTHR43289:SF6">
    <property type="entry name" value="SERINE_THREONINE-PROTEIN KINASE NEKL-3"/>
    <property type="match status" value="1"/>
</dbReference>
<evidence type="ECO:0000256" key="4">
    <source>
        <dbReference type="ARBA" id="ARBA00022777"/>
    </source>
</evidence>